<evidence type="ECO:0000256" key="3">
    <source>
        <dbReference type="ARBA" id="ARBA00010217"/>
    </source>
</evidence>
<dbReference type="SMART" id="SM00220">
    <property type="entry name" value="S_TKc"/>
    <property type="match status" value="1"/>
</dbReference>
<dbReference type="InterPro" id="IPR017441">
    <property type="entry name" value="Protein_kinase_ATP_BS"/>
</dbReference>
<keyword evidence="16" id="KW-0325">Glycoprotein</keyword>
<dbReference type="InterPro" id="IPR013320">
    <property type="entry name" value="ConA-like_dom_sf"/>
</dbReference>
<keyword evidence="5" id="KW-0723">Serine/threonine-protein kinase</keyword>
<keyword evidence="8 19" id="KW-0732">Signal</keyword>
<dbReference type="InterPro" id="IPR001220">
    <property type="entry name" value="Legume_lectin_dom"/>
</dbReference>
<comment type="similarity">
    <text evidence="2">In the N-terminal section; belongs to the leguminous lectin family.</text>
</comment>
<accession>A0AAX6HUF7</accession>
<dbReference type="FunFam" id="1.10.510.10:FF:000517">
    <property type="entry name" value="Putative receptor kinase Lecrk"/>
    <property type="match status" value="1"/>
</dbReference>
<dbReference type="SUPFAM" id="SSF49899">
    <property type="entry name" value="Concanavalin A-like lectins/glucanases"/>
    <property type="match status" value="1"/>
</dbReference>
<dbReference type="AlphaFoldDB" id="A0AAX6HUF7"/>
<keyword evidence="14 18" id="KW-0472">Membrane</keyword>
<organism evidence="21 22">
    <name type="scientific">Iris pallida</name>
    <name type="common">Sweet iris</name>
    <dbReference type="NCBI Taxonomy" id="29817"/>
    <lineage>
        <taxon>Eukaryota</taxon>
        <taxon>Viridiplantae</taxon>
        <taxon>Streptophyta</taxon>
        <taxon>Embryophyta</taxon>
        <taxon>Tracheophyta</taxon>
        <taxon>Spermatophyta</taxon>
        <taxon>Magnoliopsida</taxon>
        <taxon>Liliopsida</taxon>
        <taxon>Asparagales</taxon>
        <taxon>Iridaceae</taxon>
        <taxon>Iridoideae</taxon>
        <taxon>Irideae</taxon>
        <taxon>Iris</taxon>
    </lineage>
</organism>
<evidence type="ECO:0000256" key="19">
    <source>
        <dbReference type="SAM" id="SignalP"/>
    </source>
</evidence>
<evidence type="ECO:0000256" key="6">
    <source>
        <dbReference type="ARBA" id="ARBA00022679"/>
    </source>
</evidence>
<evidence type="ECO:0000313" key="21">
    <source>
        <dbReference type="EMBL" id="KAJ6843905.1"/>
    </source>
</evidence>
<comment type="caution">
    <text evidence="21">The sequence shown here is derived from an EMBL/GenBank/DDBJ whole genome shotgun (WGS) entry which is preliminary data.</text>
</comment>
<keyword evidence="11 21" id="KW-0418">Kinase</keyword>
<dbReference type="SUPFAM" id="SSF56112">
    <property type="entry name" value="Protein kinase-like (PK-like)"/>
    <property type="match status" value="1"/>
</dbReference>
<keyword evidence="7 18" id="KW-0812">Transmembrane</keyword>
<evidence type="ECO:0000256" key="5">
    <source>
        <dbReference type="ARBA" id="ARBA00022527"/>
    </source>
</evidence>
<keyword evidence="6" id="KW-0808">Transferase</keyword>
<keyword evidence="12 17" id="KW-0067">ATP-binding</keyword>
<feature type="transmembrane region" description="Helical" evidence="18">
    <location>
        <begin position="289"/>
        <end position="312"/>
    </location>
</feature>
<evidence type="ECO:0000313" key="22">
    <source>
        <dbReference type="Proteomes" id="UP001140949"/>
    </source>
</evidence>
<feature type="binding site" evidence="17">
    <location>
        <position position="375"/>
    </location>
    <ligand>
        <name>ATP</name>
        <dbReference type="ChEBI" id="CHEBI:30616"/>
    </ligand>
</feature>
<comment type="similarity">
    <text evidence="3">In the C-terminal section; belongs to the protein kinase superfamily. Ser/Thr protein kinase family.</text>
</comment>
<evidence type="ECO:0000256" key="7">
    <source>
        <dbReference type="ARBA" id="ARBA00022692"/>
    </source>
</evidence>
<evidence type="ECO:0000256" key="16">
    <source>
        <dbReference type="ARBA" id="ARBA00023180"/>
    </source>
</evidence>
<keyword evidence="9" id="KW-0430">Lectin</keyword>
<dbReference type="InterPro" id="IPR011009">
    <property type="entry name" value="Kinase-like_dom_sf"/>
</dbReference>
<gene>
    <name evidence="21" type="ORF">M6B38_294995</name>
</gene>
<evidence type="ECO:0000256" key="17">
    <source>
        <dbReference type="PROSITE-ProRule" id="PRU10141"/>
    </source>
</evidence>
<dbReference type="Gene3D" id="3.30.200.20">
    <property type="entry name" value="Phosphorylase Kinase, domain 1"/>
    <property type="match status" value="1"/>
</dbReference>
<name>A0AAX6HUF7_IRIPA</name>
<reference evidence="21" key="1">
    <citation type="journal article" date="2023" name="GigaByte">
        <title>Genome assembly of the bearded iris, Iris pallida Lam.</title>
        <authorList>
            <person name="Bruccoleri R.E."/>
            <person name="Oakeley E.J."/>
            <person name="Faust A.M.E."/>
            <person name="Altorfer M."/>
            <person name="Dessus-Babus S."/>
            <person name="Burckhardt D."/>
            <person name="Oertli M."/>
            <person name="Naumann U."/>
            <person name="Petersen F."/>
            <person name="Wong J."/>
        </authorList>
    </citation>
    <scope>NUCLEOTIDE SEQUENCE</scope>
    <source>
        <strain evidence="21">GSM-AAB239-AS_SAM_17_03QT</strain>
    </source>
</reference>
<evidence type="ECO:0000256" key="13">
    <source>
        <dbReference type="ARBA" id="ARBA00022989"/>
    </source>
</evidence>
<evidence type="ECO:0000256" key="18">
    <source>
        <dbReference type="SAM" id="Phobius"/>
    </source>
</evidence>
<dbReference type="GO" id="GO:0004674">
    <property type="term" value="F:protein serine/threonine kinase activity"/>
    <property type="evidence" value="ECO:0007669"/>
    <property type="project" value="UniProtKB-KW"/>
</dbReference>
<feature type="chain" id="PRO_5043478238" description="non-specific serine/threonine protein kinase" evidence="19">
    <location>
        <begin position="21"/>
        <end position="664"/>
    </location>
</feature>
<dbReference type="PROSITE" id="PS00108">
    <property type="entry name" value="PROTEIN_KINASE_ST"/>
    <property type="match status" value="1"/>
</dbReference>
<evidence type="ECO:0000256" key="14">
    <source>
        <dbReference type="ARBA" id="ARBA00023136"/>
    </source>
</evidence>
<evidence type="ECO:0000256" key="2">
    <source>
        <dbReference type="ARBA" id="ARBA00008536"/>
    </source>
</evidence>
<dbReference type="InterPro" id="IPR008271">
    <property type="entry name" value="Ser/Thr_kinase_AS"/>
</dbReference>
<evidence type="ECO:0000256" key="15">
    <source>
        <dbReference type="ARBA" id="ARBA00023170"/>
    </source>
</evidence>
<evidence type="ECO:0000256" key="9">
    <source>
        <dbReference type="ARBA" id="ARBA00022734"/>
    </source>
</evidence>
<dbReference type="InterPro" id="IPR000719">
    <property type="entry name" value="Prot_kinase_dom"/>
</dbReference>
<dbReference type="InterPro" id="IPR001245">
    <property type="entry name" value="Ser-Thr/Tyr_kinase_cat_dom"/>
</dbReference>
<dbReference type="Pfam" id="PF07714">
    <property type="entry name" value="PK_Tyr_Ser-Thr"/>
    <property type="match status" value="1"/>
</dbReference>
<dbReference type="CDD" id="cd06899">
    <property type="entry name" value="lectin_legume_LecRK_Arcelin_ConA"/>
    <property type="match status" value="1"/>
</dbReference>
<evidence type="ECO:0000256" key="1">
    <source>
        <dbReference type="ARBA" id="ARBA00004479"/>
    </source>
</evidence>
<evidence type="ECO:0000256" key="12">
    <source>
        <dbReference type="ARBA" id="ARBA00022840"/>
    </source>
</evidence>
<evidence type="ECO:0000256" key="10">
    <source>
        <dbReference type="ARBA" id="ARBA00022741"/>
    </source>
</evidence>
<dbReference type="PROSITE" id="PS50011">
    <property type="entry name" value="PROTEIN_KINASE_DOM"/>
    <property type="match status" value="1"/>
</dbReference>
<dbReference type="FunFam" id="2.60.120.200:FF:000051">
    <property type="entry name" value="L-type lectin-domain containing receptor kinase V.9"/>
    <property type="match status" value="1"/>
</dbReference>
<dbReference type="Gene3D" id="1.10.510.10">
    <property type="entry name" value="Transferase(Phosphotransferase) domain 1"/>
    <property type="match status" value="1"/>
</dbReference>
<reference evidence="21" key="2">
    <citation type="submission" date="2023-04" db="EMBL/GenBank/DDBJ databases">
        <authorList>
            <person name="Bruccoleri R.E."/>
            <person name="Oakeley E.J."/>
            <person name="Faust A.-M."/>
            <person name="Dessus-Babus S."/>
            <person name="Altorfer M."/>
            <person name="Burckhardt D."/>
            <person name="Oertli M."/>
            <person name="Naumann U."/>
            <person name="Petersen F."/>
            <person name="Wong J."/>
        </authorList>
    </citation>
    <scope>NUCLEOTIDE SEQUENCE</scope>
    <source>
        <strain evidence="21">GSM-AAB239-AS_SAM_17_03QT</strain>
        <tissue evidence="21">Leaf</tissue>
    </source>
</reference>
<keyword evidence="10 17" id="KW-0547">Nucleotide-binding</keyword>
<dbReference type="Pfam" id="PF00139">
    <property type="entry name" value="Lectin_legB"/>
    <property type="match status" value="1"/>
</dbReference>
<evidence type="ECO:0000259" key="20">
    <source>
        <dbReference type="PROSITE" id="PS50011"/>
    </source>
</evidence>
<sequence>MASRLLKTLLILVILSFASSREDGSFVFNGFRGVNLSLDGFASVMPDGLLVLTNASSQAIGHAFHPKPFKFKSDTTPATTLSFSTTFVFAIIPKYSYISGKGLVFVVSHTTDFSTALPAQYMALFNLSDNGNATNHVLGIELDTIANSEFQDINDNHVGIDVNSLQSTNSTGAGYYDDSTGAFQNMTLASSVPMQIWVDYEGEDMQLNVTLAPVPMAKPNKPLLSSTIDLSSVMMDSMYVGFSSANGHLLTTHCVLGWSFKMNGIAEPLDYAKLPPLPLSDSKHKSQKLAIWLPLASCTFSLLVVATVVLVVKRRIKYAELLEDWEQEYGPHRFSYKELFRATKGFKDKTLLGSGGFGKVYQGVLPSSKVEVAVKRISHESRQGMKEFVAEIVSIGQLRHRNVVQLLGYCRRKGELLLVYDYMPNGSLDGFLYDKTRPALSWAQRFRIIKGVASGLLYLHEDWEQIVVHRDIKASNVLLDSGLNGQLGDFGLARLYDHGTDAHTTHIVGTMGYLAPELTSTGKATTKTDVFAFGAFLLEVACGRRPVEPGAEGQQVLLLDWVLENWKRGTLLATGDSRLAGDFPVEEMEAVLKLGLLCSHPSPDARPTMRQVMHFLDGDSTMPELPPAYTSIGVPSQIQREGFDDYTMSSSSSVSHMFSLSGGG</sequence>
<keyword evidence="22" id="KW-1185">Reference proteome</keyword>
<dbReference type="Gene3D" id="2.60.120.200">
    <property type="match status" value="1"/>
</dbReference>
<feature type="domain" description="Protein kinase" evidence="20">
    <location>
        <begin position="346"/>
        <end position="625"/>
    </location>
</feature>
<dbReference type="EC" id="2.7.11.1" evidence="4"/>
<dbReference type="PROSITE" id="PS00107">
    <property type="entry name" value="PROTEIN_KINASE_ATP"/>
    <property type="match status" value="1"/>
</dbReference>
<dbReference type="GO" id="GO:0005524">
    <property type="term" value="F:ATP binding"/>
    <property type="evidence" value="ECO:0007669"/>
    <property type="project" value="UniProtKB-UniRule"/>
</dbReference>
<feature type="signal peptide" evidence="19">
    <location>
        <begin position="1"/>
        <end position="20"/>
    </location>
</feature>
<dbReference type="FunFam" id="3.30.200.20:FF:000811">
    <property type="entry name" value="L-type lectin-domain containing receptor kinase V.9"/>
    <property type="match status" value="1"/>
</dbReference>
<dbReference type="Proteomes" id="UP001140949">
    <property type="component" value="Unassembled WGS sequence"/>
</dbReference>
<dbReference type="PANTHER" id="PTHR27007">
    <property type="match status" value="1"/>
</dbReference>
<proteinExistence type="inferred from homology"/>
<dbReference type="GO" id="GO:0030246">
    <property type="term" value="F:carbohydrate binding"/>
    <property type="evidence" value="ECO:0007669"/>
    <property type="project" value="UniProtKB-KW"/>
</dbReference>
<evidence type="ECO:0000256" key="8">
    <source>
        <dbReference type="ARBA" id="ARBA00022729"/>
    </source>
</evidence>
<keyword evidence="13 18" id="KW-1133">Transmembrane helix</keyword>
<evidence type="ECO:0000256" key="11">
    <source>
        <dbReference type="ARBA" id="ARBA00022777"/>
    </source>
</evidence>
<protein>
    <recommendedName>
        <fullName evidence="4">non-specific serine/threonine protein kinase</fullName>
        <ecNumber evidence="4">2.7.11.1</ecNumber>
    </recommendedName>
</protein>
<dbReference type="EMBL" id="JANAVB010006800">
    <property type="protein sequence ID" value="KAJ6843905.1"/>
    <property type="molecule type" value="Genomic_DNA"/>
</dbReference>
<evidence type="ECO:0000256" key="4">
    <source>
        <dbReference type="ARBA" id="ARBA00012513"/>
    </source>
</evidence>
<dbReference type="InterPro" id="IPR050528">
    <property type="entry name" value="L-type_Lectin-RKs"/>
</dbReference>
<comment type="subcellular location">
    <subcellularLocation>
        <location evidence="1">Membrane</location>
        <topology evidence="1">Single-pass type I membrane protein</topology>
    </subcellularLocation>
</comment>
<keyword evidence="15 21" id="KW-0675">Receptor</keyword>
<dbReference type="CDD" id="cd14066">
    <property type="entry name" value="STKc_IRAK"/>
    <property type="match status" value="1"/>
</dbReference>
<dbReference type="GO" id="GO:0016020">
    <property type="term" value="C:membrane"/>
    <property type="evidence" value="ECO:0007669"/>
    <property type="project" value="UniProtKB-SubCell"/>
</dbReference>